<dbReference type="EMBL" id="KQ427110">
    <property type="protein sequence ID" value="KOF67371.1"/>
    <property type="molecule type" value="Genomic_DNA"/>
</dbReference>
<name>A0A0L8FRM8_OCTBM</name>
<sequence length="82" mass="9110">MFSFQGCTFIPRGQTCHLTFVDCHVHQQIARPNTIGGGHPFGEPYFSHGQLYVACSCVGSRNTLFAYAPQGRTRNVVYSEVL</sequence>
<accession>A0A0L8FRM8</accession>
<evidence type="ECO:0000313" key="1">
    <source>
        <dbReference type="EMBL" id="KOF67371.1"/>
    </source>
</evidence>
<dbReference type="AlphaFoldDB" id="A0A0L8FRM8"/>
<gene>
    <name evidence="1" type="ORF">OCBIM_22009753mg</name>
</gene>
<reference evidence="1" key="1">
    <citation type="submission" date="2015-07" db="EMBL/GenBank/DDBJ databases">
        <title>MeaNS - Measles Nucleotide Surveillance Program.</title>
        <authorList>
            <person name="Tran T."/>
            <person name="Druce J."/>
        </authorList>
    </citation>
    <scope>NUCLEOTIDE SEQUENCE</scope>
    <source>
        <strain evidence="1">UCB-OBI-ISO-001</strain>
        <tissue evidence="1">Gonad</tissue>
    </source>
</reference>
<organism evidence="1">
    <name type="scientific">Octopus bimaculoides</name>
    <name type="common">California two-spotted octopus</name>
    <dbReference type="NCBI Taxonomy" id="37653"/>
    <lineage>
        <taxon>Eukaryota</taxon>
        <taxon>Metazoa</taxon>
        <taxon>Spiralia</taxon>
        <taxon>Lophotrochozoa</taxon>
        <taxon>Mollusca</taxon>
        <taxon>Cephalopoda</taxon>
        <taxon>Coleoidea</taxon>
        <taxon>Octopodiformes</taxon>
        <taxon>Octopoda</taxon>
        <taxon>Incirrata</taxon>
        <taxon>Octopodidae</taxon>
        <taxon>Octopus</taxon>
    </lineage>
</organism>
<proteinExistence type="predicted"/>
<protein>
    <submittedName>
        <fullName evidence="1">Uncharacterized protein</fullName>
    </submittedName>
</protein>